<dbReference type="SUPFAM" id="SSF54593">
    <property type="entry name" value="Glyoxalase/Bleomycin resistance protein/Dihydroxybiphenyl dioxygenase"/>
    <property type="match status" value="1"/>
</dbReference>
<comment type="caution">
    <text evidence="3">The sequence shown here is derived from an EMBL/GenBank/DDBJ whole genome shotgun (WGS) entry which is preliminary data.</text>
</comment>
<dbReference type="EMBL" id="JAFLQZ010000018">
    <property type="protein sequence ID" value="MBO0360309.1"/>
    <property type="molecule type" value="Genomic_DNA"/>
</dbReference>
<gene>
    <name evidence="3" type="ORF">J0X19_20280</name>
</gene>
<name>A0A939JAX3_9BACT</name>
<dbReference type="Gene3D" id="3.10.180.10">
    <property type="entry name" value="2,3-Dihydroxybiphenyl 1,2-Dioxygenase, domain 1"/>
    <property type="match status" value="1"/>
</dbReference>
<accession>A0A939JAX3</accession>
<evidence type="ECO:0000256" key="1">
    <source>
        <dbReference type="SAM" id="SignalP"/>
    </source>
</evidence>
<protein>
    <submittedName>
        <fullName evidence="3">VOC family protein</fullName>
    </submittedName>
</protein>
<dbReference type="InterPro" id="IPR037523">
    <property type="entry name" value="VOC_core"/>
</dbReference>
<feature type="chain" id="PRO_5037267913" evidence="1">
    <location>
        <begin position="21"/>
        <end position="149"/>
    </location>
</feature>
<dbReference type="PROSITE" id="PS51819">
    <property type="entry name" value="VOC"/>
    <property type="match status" value="1"/>
</dbReference>
<dbReference type="InterPro" id="IPR004360">
    <property type="entry name" value="Glyas_Fos-R_dOase_dom"/>
</dbReference>
<dbReference type="InterPro" id="IPR029068">
    <property type="entry name" value="Glyas_Bleomycin-R_OHBP_Dase"/>
</dbReference>
<keyword evidence="4" id="KW-1185">Reference proteome</keyword>
<organism evidence="3 4">
    <name type="scientific">Hymenobacter telluris</name>
    <dbReference type="NCBI Taxonomy" id="2816474"/>
    <lineage>
        <taxon>Bacteria</taxon>
        <taxon>Pseudomonadati</taxon>
        <taxon>Bacteroidota</taxon>
        <taxon>Cytophagia</taxon>
        <taxon>Cytophagales</taxon>
        <taxon>Hymenobacteraceae</taxon>
        <taxon>Hymenobacter</taxon>
    </lineage>
</organism>
<reference evidence="3" key="1">
    <citation type="submission" date="2021-03" db="EMBL/GenBank/DDBJ databases">
        <authorList>
            <person name="Kim M.K."/>
        </authorList>
    </citation>
    <scope>NUCLEOTIDE SEQUENCE</scope>
    <source>
        <strain evidence="3">BT186</strain>
    </source>
</reference>
<feature type="signal peptide" evidence="1">
    <location>
        <begin position="1"/>
        <end position="20"/>
    </location>
</feature>
<sequence>MKRLLVVLLFVAAGWVPAVAQSQAPTLTFNHAAICVRDLKASTDFYKLVLALPEIPNPFNDGRHTWLSIGPQLQMHIIQGTCTLTPEKNVHLCFSTASVPEFAKRLDTQKVAYSNLLGQRSQVTLRADGVRQLYLQDPDGYWIEINDAK</sequence>
<evidence type="ECO:0000259" key="2">
    <source>
        <dbReference type="PROSITE" id="PS51819"/>
    </source>
</evidence>
<evidence type="ECO:0000313" key="4">
    <source>
        <dbReference type="Proteomes" id="UP000664144"/>
    </source>
</evidence>
<keyword evidence="1" id="KW-0732">Signal</keyword>
<dbReference type="Pfam" id="PF00903">
    <property type="entry name" value="Glyoxalase"/>
    <property type="match status" value="1"/>
</dbReference>
<feature type="domain" description="VOC" evidence="2">
    <location>
        <begin position="28"/>
        <end position="148"/>
    </location>
</feature>
<dbReference type="AlphaFoldDB" id="A0A939JAX3"/>
<evidence type="ECO:0000313" key="3">
    <source>
        <dbReference type="EMBL" id="MBO0360309.1"/>
    </source>
</evidence>
<dbReference type="RefSeq" id="WP_206986254.1">
    <property type="nucleotide sequence ID" value="NZ_JAFLQZ010000018.1"/>
</dbReference>
<dbReference type="Proteomes" id="UP000664144">
    <property type="component" value="Unassembled WGS sequence"/>
</dbReference>
<proteinExistence type="predicted"/>